<dbReference type="Proteomes" id="UP000199019">
    <property type="component" value="Unassembled WGS sequence"/>
</dbReference>
<evidence type="ECO:0008006" key="5">
    <source>
        <dbReference type="Google" id="ProtNLM"/>
    </source>
</evidence>
<evidence type="ECO:0000256" key="2">
    <source>
        <dbReference type="SAM" id="Phobius"/>
    </source>
</evidence>
<dbReference type="RefSeq" id="WP_091761354.1">
    <property type="nucleotide sequence ID" value="NZ_FOHB01000007.1"/>
</dbReference>
<evidence type="ECO:0000313" key="4">
    <source>
        <dbReference type="Proteomes" id="UP000199019"/>
    </source>
</evidence>
<feature type="transmembrane region" description="Helical" evidence="2">
    <location>
        <begin position="236"/>
        <end position="259"/>
    </location>
</feature>
<reference evidence="4" key="1">
    <citation type="submission" date="2016-10" db="EMBL/GenBank/DDBJ databases">
        <authorList>
            <person name="Varghese N."/>
            <person name="Submissions S."/>
        </authorList>
    </citation>
    <scope>NUCLEOTIDE SEQUENCE [LARGE SCALE GENOMIC DNA]</scope>
    <source>
        <strain evidence="4">CGMCC 1.6963</strain>
    </source>
</reference>
<dbReference type="AlphaFoldDB" id="A0A1H9XDK2"/>
<feature type="transmembrane region" description="Helical" evidence="2">
    <location>
        <begin position="164"/>
        <end position="182"/>
    </location>
</feature>
<feature type="transmembrane region" description="Helical" evidence="2">
    <location>
        <begin position="36"/>
        <end position="54"/>
    </location>
</feature>
<dbReference type="OrthoDB" id="3463714at2"/>
<name>A0A1H9XDK2_9MICO</name>
<feature type="transmembrane region" description="Helical" evidence="2">
    <location>
        <begin position="114"/>
        <end position="134"/>
    </location>
</feature>
<dbReference type="STRING" id="587636.SAMN05216199_3650"/>
<feature type="compositionally biased region" description="Polar residues" evidence="1">
    <location>
        <begin position="1"/>
        <end position="10"/>
    </location>
</feature>
<feature type="transmembrane region" description="Helical" evidence="2">
    <location>
        <begin position="280"/>
        <end position="298"/>
    </location>
</feature>
<sequence length="498" mass="53741">MSKLTASTADVVTRNEPSDDLASGEEPRLLRTTPPLLSLGALGVVMTLALVKGLSPFSEPDVWWHLRVGDVLRSTGALRFHDPSARFADRAYVATQWLPEVLTSLGYSSFGPGFVLWLRAVAIVALVAIVYVLCRRYAGRLPAAVVSALALVGAGGGLNPRPQLVSFVLFAVTLHAWCGMAADRRPRWWLVPVFWLWACSHGLWTFGLALGGLVLVSLVADPATRPSRKEATRLAILWLSCLGAVLVTPLGPSLALTPFEVADKATMIAEEWRATPLNNVFSWAALSMVTACAVLWVVKPRKRPLWHIALLSFAGFCVLWMWRLVPLGCIAAAPLLAGGLQSLTTAGRERLSTREVRALAASVAVLTVIAAGMCATPIGRQAQHYPSRLDAVDMEMDALPAGTVVLNDFGISGWLLWRHPSLVPTADLRGEIYSNAHLRAYVDALEAKPGWRAFVDETGAGAALLTKDSALADALTHRLRWTSEASGGNFVLLTRPTR</sequence>
<keyword evidence="2" id="KW-0812">Transmembrane</keyword>
<dbReference type="EMBL" id="FOHB01000007">
    <property type="protein sequence ID" value="SES43723.1"/>
    <property type="molecule type" value="Genomic_DNA"/>
</dbReference>
<protein>
    <recommendedName>
        <fullName evidence="5">Glycosyltransferase RgtA/B/C/D-like domain-containing protein</fullName>
    </recommendedName>
</protein>
<accession>A0A1H9XDK2</accession>
<feature type="transmembrane region" description="Helical" evidence="2">
    <location>
        <begin position="358"/>
        <end position="378"/>
    </location>
</feature>
<feature type="transmembrane region" description="Helical" evidence="2">
    <location>
        <begin position="141"/>
        <end position="158"/>
    </location>
</feature>
<keyword evidence="4" id="KW-1185">Reference proteome</keyword>
<gene>
    <name evidence="3" type="ORF">SAMN05216199_3650</name>
</gene>
<evidence type="ECO:0000313" key="3">
    <source>
        <dbReference type="EMBL" id="SES43723.1"/>
    </source>
</evidence>
<organism evidence="3 4">
    <name type="scientific">Pedococcus cremeus</name>
    <dbReference type="NCBI Taxonomy" id="587636"/>
    <lineage>
        <taxon>Bacteria</taxon>
        <taxon>Bacillati</taxon>
        <taxon>Actinomycetota</taxon>
        <taxon>Actinomycetes</taxon>
        <taxon>Micrococcales</taxon>
        <taxon>Intrasporangiaceae</taxon>
        <taxon>Pedococcus</taxon>
    </lineage>
</organism>
<keyword evidence="2" id="KW-1133">Transmembrane helix</keyword>
<keyword evidence="2" id="KW-0472">Membrane</keyword>
<feature type="transmembrane region" description="Helical" evidence="2">
    <location>
        <begin position="194"/>
        <end position="216"/>
    </location>
</feature>
<proteinExistence type="predicted"/>
<feature type="transmembrane region" description="Helical" evidence="2">
    <location>
        <begin position="304"/>
        <end position="337"/>
    </location>
</feature>
<evidence type="ECO:0000256" key="1">
    <source>
        <dbReference type="SAM" id="MobiDB-lite"/>
    </source>
</evidence>
<feature type="region of interest" description="Disordered" evidence="1">
    <location>
        <begin position="1"/>
        <end position="26"/>
    </location>
</feature>